<proteinExistence type="predicted"/>
<name>A0ABQ1KBE2_9GAMM</name>
<dbReference type="InterPro" id="IPR058245">
    <property type="entry name" value="NreC/VraR/RcsB-like_REC"/>
</dbReference>
<dbReference type="InterPro" id="IPR001789">
    <property type="entry name" value="Sig_transdc_resp-reg_receiver"/>
</dbReference>
<evidence type="ECO:0000313" key="6">
    <source>
        <dbReference type="EMBL" id="GGB92717.1"/>
    </source>
</evidence>
<dbReference type="PROSITE" id="PS00622">
    <property type="entry name" value="HTH_LUXR_1"/>
    <property type="match status" value="1"/>
</dbReference>
<feature type="domain" description="HTH luxR-type" evidence="4">
    <location>
        <begin position="156"/>
        <end position="221"/>
    </location>
</feature>
<dbReference type="Pfam" id="PF00072">
    <property type="entry name" value="Response_reg"/>
    <property type="match status" value="1"/>
</dbReference>
<evidence type="ECO:0000256" key="2">
    <source>
        <dbReference type="ARBA" id="ARBA00023125"/>
    </source>
</evidence>
<dbReference type="InterPro" id="IPR039420">
    <property type="entry name" value="WalR-like"/>
</dbReference>
<organism evidence="6 7">
    <name type="scientific">Marinobacterium zhoushanense</name>
    <dbReference type="NCBI Taxonomy" id="1679163"/>
    <lineage>
        <taxon>Bacteria</taxon>
        <taxon>Pseudomonadati</taxon>
        <taxon>Pseudomonadota</taxon>
        <taxon>Gammaproteobacteria</taxon>
        <taxon>Oceanospirillales</taxon>
        <taxon>Oceanospirillaceae</taxon>
        <taxon>Marinobacterium</taxon>
    </lineage>
</organism>
<dbReference type="SMART" id="SM00421">
    <property type="entry name" value="HTH_LUXR"/>
    <property type="match status" value="1"/>
</dbReference>
<keyword evidence="1 3" id="KW-0597">Phosphoprotein</keyword>
<evidence type="ECO:0000256" key="3">
    <source>
        <dbReference type="PROSITE-ProRule" id="PRU00169"/>
    </source>
</evidence>
<evidence type="ECO:0000256" key="1">
    <source>
        <dbReference type="ARBA" id="ARBA00022553"/>
    </source>
</evidence>
<protein>
    <submittedName>
        <fullName evidence="6">DNA-binding response regulator</fullName>
    </submittedName>
</protein>
<dbReference type="PROSITE" id="PS50110">
    <property type="entry name" value="RESPONSE_REGULATORY"/>
    <property type="match status" value="1"/>
</dbReference>
<dbReference type="Pfam" id="PF00196">
    <property type="entry name" value="GerE"/>
    <property type="match status" value="1"/>
</dbReference>
<dbReference type="PRINTS" id="PR00038">
    <property type="entry name" value="HTHLUXR"/>
</dbReference>
<dbReference type="CDD" id="cd06170">
    <property type="entry name" value="LuxR_C_like"/>
    <property type="match status" value="1"/>
</dbReference>
<dbReference type="InterPro" id="IPR016032">
    <property type="entry name" value="Sig_transdc_resp-reg_C-effctor"/>
</dbReference>
<comment type="caution">
    <text evidence="6">The sequence shown here is derived from an EMBL/GenBank/DDBJ whole genome shotgun (WGS) entry which is preliminary data.</text>
</comment>
<gene>
    <name evidence="6" type="ORF">GCM10011352_18470</name>
</gene>
<dbReference type="Proteomes" id="UP000629025">
    <property type="component" value="Unassembled WGS sequence"/>
</dbReference>
<keyword evidence="7" id="KW-1185">Reference proteome</keyword>
<evidence type="ECO:0000259" key="4">
    <source>
        <dbReference type="PROSITE" id="PS50043"/>
    </source>
</evidence>
<accession>A0ABQ1KBE2</accession>
<dbReference type="CDD" id="cd17535">
    <property type="entry name" value="REC_NarL-like"/>
    <property type="match status" value="1"/>
</dbReference>
<dbReference type="PANTHER" id="PTHR43214:SF43">
    <property type="entry name" value="TWO-COMPONENT RESPONSE REGULATOR"/>
    <property type="match status" value="1"/>
</dbReference>
<dbReference type="Gene3D" id="3.40.50.2300">
    <property type="match status" value="1"/>
</dbReference>
<dbReference type="InterPro" id="IPR011006">
    <property type="entry name" value="CheY-like_superfamily"/>
</dbReference>
<dbReference type="GO" id="GO:0003677">
    <property type="term" value="F:DNA binding"/>
    <property type="evidence" value="ECO:0007669"/>
    <property type="project" value="UniProtKB-KW"/>
</dbReference>
<evidence type="ECO:0000313" key="7">
    <source>
        <dbReference type="Proteomes" id="UP000629025"/>
    </source>
</evidence>
<dbReference type="InterPro" id="IPR000792">
    <property type="entry name" value="Tscrpt_reg_LuxR_C"/>
</dbReference>
<dbReference type="SUPFAM" id="SSF52172">
    <property type="entry name" value="CheY-like"/>
    <property type="match status" value="1"/>
</dbReference>
<reference evidence="7" key="1">
    <citation type="journal article" date="2019" name="Int. J. Syst. Evol. Microbiol.">
        <title>The Global Catalogue of Microorganisms (GCM) 10K type strain sequencing project: providing services to taxonomists for standard genome sequencing and annotation.</title>
        <authorList>
            <consortium name="The Broad Institute Genomics Platform"/>
            <consortium name="The Broad Institute Genome Sequencing Center for Infectious Disease"/>
            <person name="Wu L."/>
            <person name="Ma J."/>
        </authorList>
    </citation>
    <scope>NUCLEOTIDE SEQUENCE [LARGE SCALE GENOMIC DNA]</scope>
    <source>
        <strain evidence="7">CGMCC 1.15341</strain>
    </source>
</reference>
<feature type="domain" description="Response regulatory" evidence="5">
    <location>
        <begin position="8"/>
        <end position="134"/>
    </location>
</feature>
<keyword evidence="2 6" id="KW-0238">DNA-binding</keyword>
<dbReference type="PROSITE" id="PS50043">
    <property type="entry name" value="HTH_LUXR_2"/>
    <property type="match status" value="1"/>
</dbReference>
<feature type="modified residue" description="4-aspartylphosphate" evidence="3">
    <location>
        <position position="59"/>
    </location>
</feature>
<evidence type="ECO:0000259" key="5">
    <source>
        <dbReference type="PROSITE" id="PS50110"/>
    </source>
</evidence>
<dbReference type="SUPFAM" id="SSF46894">
    <property type="entry name" value="C-terminal effector domain of the bipartite response regulators"/>
    <property type="match status" value="1"/>
</dbReference>
<dbReference type="PANTHER" id="PTHR43214">
    <property type="entry name" value="TWO-COMPONENT RESPONSE REGULATOR"/>
    <property type="match status" value="1"/>
</dbReference>
<dbReference type="SMART" id="SM00448">
    <property type="entry name" value="REC"/>
    <property type="match status" value="1"/>
</dbReference>
<dbReference type="EMBL" id="BMIJ01000003">
    <property type="protein sequence ID" value="GGB92717.1"/>
    <property type="molecule type" value="Genomic_DNA"/>
</dbReference>
<sequence length="225" mass="24949">MHMDSSIRVLLVDDHSIVRYGYQQLLSQNPAIEVVAEAENCAEALSCYRKLTPDVVILDLSMPMDSESEEVQSTAGGLEAIRRIRSYDNSARILVVSGLDSNPYPQRAVQAGVLGYVTKRNASSELKQAVENIARGKSYYSKSIAHLVDSKEELYEDNQLSQLTSRELEIFSMIAEGHSVNHVAEVMHLSPKTIHAHRANLMRKLGISSNSDIIHIAMRAGILQT</sequence>